<keyword evidence="7 13" id="KW-1133">Transmembrane helix</keyword>
<evidence type="ECO:0000256" key="8">
    <source>
        <dbReference type="ARBA" id="ARBA00023040"/>
    </source>
</evidence>
<keyword evidence="9 13" id="KW-0472">Membrane</keyword>
<dbReference type="GO" id="GO:0005886">
    <property type="term" value="C:plasma membrane"/>
    <property type="evidence" value="ECO:0007669"/>
    <property type="project" value="UniProtKB-SubCell"/>
</dbReference>
<proteinExistence type="inferred from homology"/>
<evidence type="ECO:0000256" key="9">
    <source>
        <dbReference type="ARBA" id="ARBA00023136"/>
    </source>
</evidence>
<evidence type="ECO:0000256" key="5">
    <source>
        <dbReference type="ARBA" id="ARBA00022507"/>
    </source>
</evidence>
<dbReference type="GO" id="GO:0007606">
    <property type="term" value="P:sensory perception of chemical stimulus"/>
    <property type="evidence" value="ECO:0007669"/>
    <property type="project" value="UniProtKB-ARBA"/>
</dbReference>
<dbReference type="PRINTS" id="PR01534">
    <property type="entry name" value="VOMERONASL1R"/>
</dbReference>
<dbReference type="SUPFAM" id="SSF81321">
    <property type="entry name" value="Family A G protein-coupled receptor-like"/>
    <property type="match status" value="1"/>
</dbReference>
<dbReference type="AlphaFoldDB" id="A0A6P5JI16"/>
<dbReference type="InParanoid" id="A0A6P5JI16"/>
<dbReference type="GO" id="GO:0016503">
    <property type="term" value="F:pheromone receptor activity"/>
    <property type="evidence" value="ECO:0007669"/>
    <property type="project" value="InterPro"/>
</dbReference>
<feature type="transmembrane region" description="Helical" evidence="13">
    <location>
        <begin position="12"/>
        <end position="32"/>
    </location>
</feature>
<keyword evidence="11" id="KW-0325">Glycoprotein</keyword>
<name>A0A6P5JI16_PHACI</name>
<comment type="similarity">
    <text evidence="3 13">Belongs to the G-protein coupled receptor 1 family.</text>
</comment>
<feature type="transmembrane region" description="Helical" evidence="13">
    <location>
        <begin position="124"/>
        <end position="147"/>
    </location>
</feature>
<keyword evidence="12 13" id="KW-0807">Transducer</keyword>
<protein>
    <recommendedName>
        <fullName evidence="13">Vomeronasal type-1 receptor</fullName>
    </recommendedName>
</protein>
<feature type="domain" description="G-protein coupled receptors family 1 profile" evidence="14">
    <location>
        <begin position="22"/>
        <end position="280"/>
    </location>
</feature>
<evidence type="ECO:0000259" key="14">
    <source>
        <dbReference type="PROSITE" id="PS50262"/>
    </source>
</evidence>
<dbReference type="Proteomes" id="UP000515140">
    <property type="component" value="Unplaced"/>
</dbReference>
<dbReference type="FunFam" id="1.20.1070.10:FF:000033">
    <property type="entry name" value="Vomeronasal type-1 receptor"/>
    <property type="match status" value="1"/>
</dbReference>
<keyword evidence="4 13" id="KW-1003">Cell membrane</keyword>
<keyword evidence="15" id="KW-1185">Reference proteome</keyword>
<feature type="transmembrane region" description="Helical" evidence="13">
    <location>
        <begin position="229"/>
        <end position="254"/>
    </location>
</feature>
<evidence type="ECO:0000313" key="16">
    <source>
        <dbReference type="RefSeq" id="XP_020833038.1"/>
    </source>
</evidence>
<dbReference type="GO" id="GO:0019236">
    <property type="term" value="P:response to pheromone"/>
    <property type="evidence" value="ECO:0007669"/>
    <property type="project" value="UniProtKB-KW"/>
</dbReference>
<dbReference type="KEGG" id="pcw:110201607"/>
<evidence type="ECO:0000313" key="15">
    <source>
        <dbReference type="Proteomes" id="UP000515140"/>
    </source>
</evidence>
<evidence type="ECO:0000256" key="13">
    <source>
        <dbReference type="RuleBase" id="RU364061"/>
    </source>
</evidence>
<dbReference type="PROSITE" id="PS50262">
    <property type="entry name" value="G_PROTEIN_RECEP_F1_2"/>
    <property type="match status" value="1"/>
</dbReference>
<evidence type="ECO:0000256" key="4">
    <source>
        <dbReference type="ARBA" id="ARBA00022475"/>
    </source>
</evidence>
<dbReference type="RefSeq" id="XP_020833038.1">
    <property type="nucleotide sequence ID" value="XM_020977379.1"/>
</dbReference>
<dbReference type="GeneID" id="110201607"/>
<sequence>MIPHDVILGTLYLSQTGLGVLGNSILLCFFIFTSRKLRPTDQIMGQLTLANFIFLLSRGIPMTMSAFGVKDFLDDTWCKIDFYLHRVSRCLSLCSTCLLSGFQAIVISPVSSPWEGVKARAPKYVISSCIFCWLFSLLIEVGTAIGITGPQRHNTNFTVSDDLIFCTWKEPSSNFVWLTTFRDVFCVALMICTSGYKVILLRKHHQQVQHLHRTSCCPRASPEIRVTGSILLVVSTFVSFYFANGIFAVYQNYFLHSSSWLVNVSAFLVLCFPTISPFLLISRDSQVARACCAPRDRHKPWPPA</sequence>
<evidence type="ECO:0000256" key="7">
    <source>
        <dbReference type="ARBA" id="ARBA00022989"/>
    </source>
</evidence>
<keyword evidence="6 13" id="KW-0812">Transmembrane</keyword>
<keyword evidence="5 13" id="KW-0589">Pheromone response</keyword>
<comment type="subcellular location">
    <subcellularLocation>
        <location evidence="2 13">Cell membrane</location>
        <topology evidence="2 13">Multi-pass membrane protein</topology>
    </subcellularLocation>
</comment>
<evidence type="ECO:0000256" key="12">
    <source>
        <dbReference type="ARBA" id="ARBA00023224"/>
    </source>
</evidence>
<dbReference type="PANTHER" id="PTHR24062">
    <property type="entry name" value="VOMERONASAL TYPE-1 RECEPTOR"/>
    <property type="match status" value="1"/>
</dbReference>
<dbReference type="Gene3D" id="1.20.1070.10">
    <property type="entry name" value="Rhodopsin 7-helix transmembrane proteins"/>
    <property type="match status" value="1"/>
</dbReference>
<evidence type="ECO:0000256" key="6">
    <source>
        <dbReference type="ARBA" id="ARBA00022692"/>
    </source>
</evidence>
<comment type="caution">
    <text evidence="13">Lacks conserved residue(s) required for the propagation of feature annotation.</text>
</comment>
<gene>
    <name evidence="16" type="primary">LOC110201607</name>
</gene>
<feature type="transmembrane region" description="Helical" evidence="13">
    <location>
        <begin position="260"/>
        <end position="281"/>
    </location>
</feature>
<keyword evidence="8 13" id="KW-0297">G-protein coupled receptor</keyword>
<comment type="function">
    <text evidence="1">Putative pheromone receptor.</text>
</comment>
<evidence type="ECO:0000256" key="3">
    <source>
        <dbReference type="ARBA" id="ARBA00010663"/>
    </source>
</evidence>
<reference evidence="16" key="1">
    <citation type="submission" date="2025-08" db="UniProtKB">
        <authorList>
            <consortium name="RefSeq"/>
        </authorList>
    </citation>
    <scope>IDENTIFICATION</scope>
    <source>
        <tissue evidence="16">Spleen</tissue>
    </source>
</reference>
<evidence type="ECO:0000256" key="10">
    <source>
        <dbReference type="ARBA" id="ARBA00023170"/>
    </source>
</evidence>
<dbReference type="InterPro" id="IPR004072">
    <property type="entry name" value="Vmron_rcpt_1"/>
</dbReference>
<organism evidence="15 16">
    <name type="scientific">Phascolarctos cinereus</name>
    <name type="common">Koala</name>
    <dbReference type="NCBI Taxonomy" id="38626"/>
    <lineage>
        <taxon>Eukaryota</taxon>
        <taxon>Metazoa</taxon>
        <taxon>Chordata</taxon>
        <taxon>Craniata</taxon>
        <taxon>Vertebrata</taxon>
        <taxon>Euteleostomi</taxon>
        <taxon>Mammalia</taxon>
        <taxon>Metatheria</taxon>
        <taxon>Diprotodontia</taxon>
        <taxon>Phascolarctidae</taxon>
        <taxon>Phascolarctos</taxon>
    </lineage>
</organism>
<keyword evidence="10 13" id="KW-0675">Receptor</keyword>
<evidence type="ECO:0000256" key="2">
    <source>
        <dbReference type="ARBA" id="ARBA00004651"/>
    </source>
</evidence>
<dbReference type="InterPro" id="IPR017452">
    <property type="entry name" value="GPCR_Rhodpsn_7TM"/>
</dbReference>
<dbReference type="Pfam" id="PF03402">
    <property type="entry name" value="V1R"/>
    <property type="match status" value="1"/>
</dbReference>
<evidence type="ECO:0000256" key="11">
    <source>
        <dbReference type="ARBA" id="ARBA00023180"/>
    </source>
</evidence>
<evidence type="ECO:0000256" key="1">
    <source>
        <dbReference type="ARBA" id="ARBA00003878"/>
    </source>
</evidence>
<accession>A0A6P5JI16</accession>